<feature type="binding site" evidence="5">
    <location>
        <begin position="285"/>
        <end position="289"/>
    </location>
    <ligand>
        <name>ATP</name>
        <dbReference type="ChEBI" id="CHEBI:30616"/>
    </ligand>
</feature>
<dbReference type="PANTHER" id="PTHR11096">
    <property type="entry name" value="RNA 3' TERMINAL PHOSPHATE CYCLASE"/>
    <property type="match status" value="1"/>
</dbReference>
<organism evidence="9 10">
    <name type="scientific">Nitrosomonas communis</name>
    <dbReference type="NCBI Taxonomy" id="44574"/>
    <lineage>
        <taxon>Bacteria</taxon>
        <taxon>Pseudomonadati</taxon>
        <taxon>Pseudomonadota</taxon>
        <taxon>Betaproteobacteria</taxon>
        <taxon>Nitrosomonadales</taxon>
        <taxon>Nitrosomonadaceae</taxon>
        <taxon>Nitrosomonas</taxon>
    </lineage>
</organism>
<feature type="active site" description="Tele-AMP-histidine intermediate" evidence="5">
    <location>
        <position position="310"/>
    </location>
</feature>
<dbReference type="InterPro" id="IPR023797">
    <property type="entry name" value="RNA3'_phos_cyclase_dom"/>
</dbReference>
<dbReference type="InterPro" id="IPR013792">
    <property type="entry name" value="RNA3'P_cycl/enolpyr_Trfase_a/b"/>
</dbReference>
<evidence type="ECO:0000259" key="7">
    <source>
        <dbReference type="Pfam" id="PF01137"/>
    </source>
</evidence>
<comment type="catalytic activity">
    <reaction evidence="4 5">
        <text>a 3'-end 3'-phospho-ribonucleotide-RNA + ATP = a 3'-end 2',3'-cyclophospho-ribonucleotide-RNA + AMP + diphosphate</text>
        <dbReference type="Rhea" id="RHEA:23976"/>
        <dbReference type="Rhea" id="RHEA-COMP:10463"/>
        <dbReference type="Rhea" id="RHEA-COMP:10464"/>
        <dbReference type="ChEBI" id="CHEBI:30616"/>
        <dbReference type="ChEBI" id="CHEBI:33019"/>
        <dbReference type="ChEBI" id="CHEBI:83062"/>
        <dbReference type="ChEBI" id="CHEBI:83064"/>
        <dbReference type="ChEBI" id="CHEBI:456215"/>
        <dbReference type="EC" id="6.5.1.4"/>
    </reaction>
</comment>
<evidence type="ECO:0000256" key="2">
    <source>
        <dbReference type="ARBA" id="ARBA00022598"/>
    </source>
</evidence>
<dbReference type="InterPro" id="IPR037136">
    <property type="entry name" value="RNA3'_phos_cyclase_dom_sf"/>
</dbReference>
<comment type="similarity">
    <text evidence="1 5">Belongs to the RNA 3'-terminal cyclase family. Type 1 subfamily.</text>
</comment>
<protein>
    <recommendedName>
        <fullName evidence="5 6">RNA 3'-terminal phosphate cyclase</fullName>
        <shortName evidence="5">RNA cyclase</shortName>
        <shortName evidence="5">RNA-3'-phosphate cyclase</shortName>
        <ecNumber evidence="5 6">6.5.1.4</ecNumber>
    </recommendedName>
</protein>
<feature type="binding site" evidence="5">
    <location>
        <position position="100"/>
    </location>
    <ligand>
        <name>ATP</name>
        <dbReference type="ChEBI" id="CHEBI:30616"/>
    </ligand>
</feature>
<name>A0A1H2TCH3_9PROT</name>
<dbReference type="EC" id="6.5.1.4" evidence="5 6"/>
<proteinExistence type="inferred from homology"/>
<accession>A0A1H2TCH3</accession>
<evidence type="ECO:0000313" key="10">
    <source>
        <dbReference type="Proteomes" id="UP000183454"/>
    </source>
</evidence>
<dbReference type="GO" id="GO:0005737">
    <property type="term" value="C:cytoplasm"/>
    <property type="evidence" value="ECO:0007669"/>
    <property type="project" value="UniProtKB-SubCell"/>
</dbReference>
<keyword evidence="2 5" id="KW-0436">Ligase</keyword>
<feature type="domain" description="RNA 3'-terminal phosphate cyclase" evidence="7">
    <location>
        <begin position="8"/>
        <end position="328"/>
    </location>
</feature>
<dbReference type="InterPro" id="IPR013791">
    <property type="entry name" value="RNA3'-term_phos_cycl_insert"/>
</dbReference>
<comment type="subcellular location">
    <subcellularLocation>
        <location evidence="5">Cytoplasm</location>
    </subcellularLocation>
</comment>
<dbReference type="InterPro" id="IPR020719">
    <property type="entry name" value="RNA3'_term_phos_cycl-like_CS"/>
</dbReference>
<dbReference type="Pfam" id="PF01137">
    <property type="entry name" value="RTC"/>
    <property type="match status" value="1"/>
</dbReference>
<evidence type="ECO:0000256" key="4">
    <source>
        <dbReference type="ARBA" id="ARBA00024481"/>
    </source>
</evidence>
<dbReference type="GO" id="GO:0003963">
    <property type="term" value="F:RNA-3'-phosphate cyclase activity"/>
    <property type="evidence" value="ECO:0007669"/>
    <property type="project" value="UniProtKB-UniRule"/>
</dbReference>
<dbReference type="HAMAP" id="MF_00200">
    <property type="entry name" value="RTC"/>
    <property type="match status" value="1"/>
</dbReference>
<feature type="domain" description="RNA 3'-terminal phosphate cyclase insert" evidence="8">
    <location>
        <begin position="182"/>
        <end position="276"/>
    </location>
</feature>
<keyword evidence="5" id="KW-0067">ATP-binding</keyword>
<dbReference type="PROSITE" id="PS01287">
    <property type="entry name" value="RTC"/>
    <property type="match status" value="1"/>
</dbReference>
<evidence type="ECO:0000256" key="1">
    <source>
        <dbReference type="ARBA" id="ARBA00009206"/>
    </source>
</evidence>
<dbReference type="EMBL" id="FNNH01000010">
    <property type="protein sequence ID" value="SDW41558.1"/>
    <property type="molecule type" value="Genomic_DNA"/>
</dbReference>
<dbReference type="Gene3D" id="3.65.10.20">
    <property type="entry name" value="RNA 3'-terminal phosphate cyclase domain"/>
    <property type="match status" value="1"/>
</dbReference>
<keyword evidence="3 5" id="KW-0547">Nucleotide-binding</keyword>
<dbReference type="GO" id="GO:0005524">
    <property type="term" value="F:ATP binding"/>
    <property type="evidence" value="ECO:0007669"/>
    <property type="project" value="UniProtKB-KW"/>
</dbReference>
<evidence type="ECO:0000259" key="8">
    <source>
        <dbReference type="Pfam" id="PF05189"/>
    </source>
</evidence>
<dbReference type="NCBIfam" id="TIGR03399">
    <property type="entry name" value="RNA_3prim_cycl"/>
    <property type="match status" value="1"/>
</dbReference>
<dbReference type="SUPFAM" id="SSF55205">
    <property type="entry name" value="EPT/RTPC-like"/>
    <property type="match status" value="2"/>
</dbReference>
<dbReference type="GO" id="GO:0006396">
    <property type="term" value="P:RNA processing"/>
    <property type="evidence" value="ECO:0007669"/>
    <property type="project" value="UniProtKB-UniRule"/>
</dbReference>
<evidence type="ECO:0000256" key="3">
    <source>
        <dbReference type="ARBA" id="ARBA00022741"/>
    </source>
</evidence>
<dbReference type="Proteomes" id="UP000183454">
    <property type="component" value="Unassembled WGS sequence"/>
</dbReference>
<dbReference type="InterPro" id="IPR036553">
    <property type="entry name" value="RPTC_insert"/>
</dbReference>
<dbReference type="InterPro" id="IPR017770">
    <property type="entry name" value="RNA3'_term_phos_cyc_type_1"/>
</dbReference>
<dbReference type="RefSeq" id="WP_074666336.1">
    <property type="nucleotide sequence ID" value="NZ_FNNH01000010.1"/>
</dbReference>
<comment type="function">
    <text evidence="5">Catalyzes the conversion of 3'-phosphate to a 2',3'-cyclic phosphodiester at the end of RNA. The mechanism of action of the enzyme occurs in 3 steps: (A) adenylation of the enzyme by ATP; (B) transfer of adenylate to an RNA-N3'P to produce RNA-N3'PP5'A; (C) and attack of the adjacent 2'-hydroxyl on the 3'-phosphorus in the diester linkage to produce the cyclic end product. The biological role of this enzyme is unknown but it is likely to function in some aspects of cellular RNA processing.</text>
</comment>
<reference evidence="9 10" key="1">
    <citation type="submission" date="2016-10" db="EMBL/GenBank/DDBJ databases">
        <authorList>
            <person name="de Groot N.N."/>
        </authorList>
    </citation>
    <scope>NUCLEOTIDE SEQUENCE [LARGE SCALE GENOMIC DNA]</scope>
    <source>
        <strain evidence="9 10">Nm110</strain>
    </source>
</reference>
<dbReference type="Pfam" id="PF05189">
    <property type="entry name" value="RTC_insert"/>
    <property type="match status" value="1"/>
</dbReference>
<dbReference type="Gene3D" id="3.30.360.20">
    <property type="entry name" value="RNA 3'-terminal phosphate cyclase, insert domain"/>
    <property type="match status" value="1"/>
</dbReference>
<dbReference type="PIRSF" id="PIRSF005378">
    <property type="entry name" value="RNA3'_term_phos_cycl_euk"/>
    <property type="match status" value="1"/>
</dbReference>
<sequence>MLEIDGSYGEGGGQLLRLAVALSAITGIDVRIMNIRARRDKPGLAAQHFAGVHAVGKLCGANIEGLALRSDQIVFGPATLQGGDYRFDVGTAGSITLVLQALLPVMLATQLPCKVHITGGTDVRQAPAADYLRAVLIPLIKRLGAQVTMCVLRRGYYPRGGGEIELAVKPAMLSSAVFEASGYSKTICGLAHVTNLPEHIALRMKQAVLNRLGTYGTHARIETQVLGREAAFGAGGAITCWLESEHTVRGAARVAEWGVTAETLGEAVGEELATDIAAGAALDIHAADQILVYLALLGGGSFSTRHISLHARTAMWLIEQFLPVTFEVTESSDLAYITVRLRRESS</sequence>
<dbReference type="PANTHER" id="PTHR11096:SF0">
    <property type="entry name" value="RNA 3'-TERMINAL PHOSPHATE CYCLASE"/>
    <property type="match status" value="1"/>
</dbReference>
<evidence type="ECO:0000256" key="5">
    <source>
        <dbReference type="HAMAP-Rule" id="MF_00200"/>
    </source>
</evidence>
<evidence type="ECO:0000256" key="6">
    <source>
        <dbReference type="NCBIfam" id="TIGR03399"/>
    </source>
</evidence>
<evidence type="ECO:0000313" key="9">
    <source>
        <dbReference type="EMBL" id="SDW41558.1"/>
    </source>
</evidence>
<keyword evidence="5" id="KW-0963">Cytoplasm</keyword>
<dbReference type="AlphaFoldDB" id="A0A1H2TCH3"/>
<gene>
    <name evidence="5" type="primary">rtcA</name>
    <name evidence="9" type="ORF">SAMN05421882_101072</name>
</gene>
<dbReference type="InterPro" id="IPR000228">
    <property type="entry name" value="RNA3'_term_phos_cyc"/>
</dbReference>